<accession>A0A514D8E3</accession>
<protein>
    <submittedName>
        <fullName evidence="2">Uncharacterized protein</fullName>
    </submittedName>
</protein>
<evidence type="ECO:0000256" key="1">
    <source>
        <dbReference type="SAM" id="MobiDB-lite"/>
    </source>
</evidence>
<feature type="region of interest" description="Disordered" evidence="1">
    <location>
        <begin position="1"/>
        <end position="29"/>
    </location>
</feature>
<gene>
    <name evidence="2" type="ORF">H2Bulk36108_000002</name>
</gene>
<proteinExistence type="predicted"/>
<evidence type="ECO:0000313" key="2">
    <source>
        <dbReference type="EMBL" id="QDH89885.1"/>
    </source>
</evidence>
<reference evidence="2" key="1">
    <citation type="submission" date="2019-05" db="EMBL/GenBank/DDBJ databases">
        <title>Metatranscriptomic reconstruction reveals RNA viruses with the potential to shape carbon cycling in soil.</title>
        <authorList>
            <person name="Starr E.P."/>
            <person name="Nuccio E."/>
            <person name="Pett-Ridge J."/>
            <person name="Banfield J.F."/>
            <person name="Firestone M.K."/>
        </authorList>
    </citation>
    <scope>NUCLEOTIDE SEQUENCE</scope>
    <source>
        <strain evidence="2">H2_Bulk_36_scaffold_108</strain>
    </source>
</reference>
<sequence length="120" mass="12926">MSLPDPLSITVSGTTSSLPRTSSGDNKAEYRSADGLMKFTASHSYGRRARRVLRLDHSKVGASLLVPSQNEVFSTSVYLVMDHPTFGYTAAELLAIEEGFDALLDANTNQLVTKMLGGES</sequence>
<feature type="compositionally biased region" description="Polar residues" evidence="1">
    <location>
        <begin position="9"/>
        <end position="25"/>
    </location>
</feature>
<organism evidence="2">
    <name type="scientific">Leviviridae sp</name>
    <dbReference type="NCBI Taxonomy" id="2027243"/>
    <lineage>
        <taxon>Viruses</taxon>
        <taxon>Riboviria</taxon>
        <taxon>Orthornavirae</taxon>
        <taxon>Lenarviricota</taxon>
        <taxon>Leviviricetes</taxon>
        <taxon>Norzivirales</taxon>
        <taxon>Fiersviridae</taxon>
    </lineage>
</organism>
<dbReference type="EMBL" id="MN035103">
    <property type="protein sequence ID" value="QDH89885.1"/>
    <property type="molecule type" value="Genomic_RNA"/>
</dbReference>
<name>A0A514D8E3_9VIRU</name>